<accession>X1GDK5</accession>
<proteinExistence type="inferred from homology"/>
<evidence type="ECO:0000256" key="2">
    <source>
        <dbReference type="ARBA" id="ARBA00008072"/>
    </source>
</evidence>
<comment type="similarity">
    <text evidence="2">Belongs to the zinc-containing alcohol dehydrogenase family.</text>
</comment>
<dbReference type="GO" id="GO:0046872">
    <property type="term" value="F:metal ion binding"/>
    <property type="evidence" value="ECO:0007669"/>
    <property type="project" value="UniProtKB-KW"/>
</dbReference>
<feature type="domain" description="Alcohol dehydrogenase-like C-terminal" evidence="7">
    <location>
        <begin position="46"/>
        <end position="165"/>
    </location>
</feature>
<dbReference type="PANTHER" id="PTHR43350">
    <property type="entry name" value="NAD-DEPENDENT ALCOHOL DEHYDROGENASE"/>
    <property type="match status" value="1"/>
</dbReference>
<dbReference type="GO" id="GO:0016491">
    <property type="term" value="F:oxidoreductase activity"/>
    <property type="evidence" value="ECO:0007669"/>
    <property type="project" value="UniProtKB-KW"/>
</dbReference>
<dbReference type="InterPro" id="IPR036291">
    <property type="entry name" value="NAD(P)-bd_dom_sf"/>
</dbReference>
<name>X1GDK5_9ZZZZ</name>
<keyword evidence="6" id="KW-0812">Transmembrane</keyword>
<dbReference type="EMBL" id="BARU01009895">
    <property type="protein sequence ID" value="GAH42900.1"/>
    <property type="molecule type" value="Genomic_DNA"/>
</dbReference>
<evidence type="ECO:0000313" key="8">
    <source>
        <dbReference type="EMBL" id="GAH42900.1"/>
    </source>
</evidence>
<evidence type="ECO:0000256" key="1">
    <source>
        <dbReference type="ARBA" id="ARBA00001947"/>
    </source>
</evidence>
<keyword evidence="6" id="KW-0472">Membrane</keyword>
<evidence type="ECO:0000259" key="7">
    <source>
        <dbReference type="Pfam" id="PF00107"/>
    </source>
</evidence>
<keyword evidence="6" id="KW-1133">Transmembrane helix</keyword>
<gene>
    <name evidence="8" type="ORF">S03H2_19004</name>
</gene>
<evidence type="ECO:0000256" key="6">
    <source>
        <dbReference type="SAM" id="Phobius"/>
    </source>
</evidence>
<protein>
    <recommendedName>
        <fullName evidence="7">Alcohol dehydrogenase-like C-terminal domain-containing protein</fullName>
    </recommendedName>
</protein>
<organism evidence="8">
    <name type="scientific">marine sediment metagenome</name>
    <dbReference type="NCBI Taxonomy" id="412755"/>
    <lineage>
        <taxon>unclassified sequences</taxon>
        <taxon>metagenomes</taxon>
        <taxon>ecological metagenomes</taxon>
    </lineage>
</organism>
<keyword evidence="3" id="KW-0479">Metal-binding</keyword>
<reference evidence="8" key="1">
    <citation type="journal article" date="2014" name="Front. Microbiol.">
        <title>High frequency of phylogenetically diverse reductive dehalogenase-homologous genes in deep subseafloor sedimentary metagenomes.</title>
        <authorList>
            <person name="Kawai M."/>
            <person name="Futagami T."/>
            <person name="Toyoda A."/>
            <person name="Takaki Y."/>
            <person name="Nishi S."/>
            <person name="Hori S."/>
            <person name="Arai W."/>
            <person name="Tsubouchi T."/>
            <person name="Morono Y."/>
            <person name="Uchiyama I."/>
            <person name="Ito T."/>
            <person name="Fujiyama A."/>
            <person name="Inagaki F."/>
            <person name="Takami H."/>
        </authorList>
    </citation>
    <scope>NUCLEOTIDE SEQUENCE</scope>
    <source>
        <strain evidence="8">Expedition CK06-06</strain>
    </source>
</reference>
<dbReference type="SUPFAM" id="SSF51735">
    <property type="entry name" value="NAD(P)-binding Rossmann-fold domains"/>
    <property type="match status" value="1"/>
</dbReference>
<keyword evidence="5" id="KW-0560">Oxidoreductase</keyword>
<evidence type="ECO:0000256" key="5">
    <source>
        <dbReference type="ARBA" id="ARBA00023002"/>
    </source>
</evidence>
<feature type="transmembrane region" description="Helical" evidence="6">
    <location>
        <begin position="36"/>
        <end position="53"/>
    </location>
</feature>
<dbReference type="InterPro" id="IPR013149">
    <property type="entry name" value="ADH-like_C"/>
</dbReference>
<evidence type="ECO:0000256" key="4">
    <source>
        <dbReference type="ARBA" id="ARBA00022833"/>
    </source>
</evidence>
<dbReference type="Pfam" id="PF00107">
    <property type="entry name" value="ADH_zinc_N"/>
    <property type="match status" value="1"/>
</dbReference>
<comment type="caution">
    <text evidence="8">The sequence shown here is derived from an EMBL/GenBank/DDBJ whole genome shotgun (WGS) entry which is preliminary data.</text>
</comment>
<sequence>MVKIVPKAKEIKKCLIEPLACIVNILRAANPLFGDSVAIIGCGFMGLLTLMGLDKSGAFKKIAVDILNNRLDLAKKFGATYILNAKKDNIVDKVNSITEGKGADIVIEISGRMAGFDLATQIVKSRGKILIPSLYGKPEVMKSGFYLMLKAPTIISAHPFYSDDYDRDMLIAARSFEKGILPVNKLITHEFSLDNISEGFNTLTSSDPNYIKGIIVP</sequence>
<dbReference type="Gene3D" id="3.40.50.720">
    <property type="entry name" value="NAD(P)-binding Rossmann-like Domain"/>
    <property type="match status" value="1"/>
</dbReference>
<evidence type="ECO:0000256" key="3">
    <source>
        <dbReference type="ARBA" id="ARBA00022723"/>
    </source>
</evidence>
<dbReference type="AlphaFoldDB" id="X1GDK5"/>
<comment type="cofactor">
    <cofactor evidence="1">
        <name>Zn(2+)</name>
        <dbReference type="ChEBI" id="CHEBI:29105"/>
    </cofactor>
</comment>
<dbReference type="Gene3D" id="3.90.180.10">
    <property type="entry name" value="Medium-chain alcohol dehydrogenases, catalytic domain"/>
    <property type="match status" value="1"/>
</dbReference>
<dbReference type="PANTHER" id="PTHR43350:SF19">
    <property type="entry name" value="D-GULOSIDE 3-DEHYDROGENASE"/>
    <property type="match status" value="1"/>
</dbReference>
<keyword evidence="4" id="KW-0862">Zinc</keyword>